<evidence type="ECO:0000256" key="1">
    <source>
        <dbReference type="SAM" id="Phobius"/>
    </source>
</evidence>
<keyword evidence="1" id="KW-1133">Transmembrane helix</keyword>
<protein>
    <submittedName>
        <fullName evidence="2">Uncharacterized protein</fullName>
    </submittedName>
</protein>
<evidence type="ECO:0000313" key="2">
    <source>
        <dbReference type="EMBL" id="CAL1360329.1"/>
    </source>
</evidence>
<keyword evidence="1" id="KW-0472">Membrane</keyword>
<proteinExistence type="predicted"/>
<organism evidence="2 3">
    <name type="scientific">Linum trigynum</name>
    <dbReference type="NCBI Taxonomy" id="586398"/>
    <lineage>
        <taxon>Eukaryota</taxon>
        <taxon>Viridiplantae</taxon>
        <taxon>Streptophyta</taxon>
        <taxon>Embryophyta</taxon>
        <taxon>Tracheophyta</taxon>
        <taxon>Spermatophyta</taxon>
        <taxon>Magnoliopsida</taxon>
        <taxon>eudicotyledons</taxon>
        <taxon>Gunneridae</taxon>
        <taxon>Pentapetalae</taxon>
        <taxon>rosids</taxon>
        <taxon>fabids</taxon>
        <taxon>Malpighiales</taxon>
        <taxon>Linaceae</taxon>
        <taxon>Linum</taxon>
    </lineage>
</organism>
<keyword evidence="3" id="KW-1185">Reference proteome</keyword>
<dbReference type="AlphaFoldDB" id="A0AAV2CW58"/>
<evidence type="ECO:0000313" key="3">
    <source>
        <dbReference type="Proteomes" id="UP001497516"/>
    </source>
</evidence>
<dbReference type="Proteomes" id="UP001497516">
    <property type="component" value="Chromosome 10"/>
</dbReference>
<gene>
    <name evidence="2" type="ORF">LTRI10_LOCUS7772</name>
</gene>
<accession>A0AAV2CW58</accession>
<name>A0AAV2CW58_9ROSI</name>
<keyword evidence="1" id="KW-0812">Transmembrane</keyword>
<feature type="transmembrane region" description="Helical" evidence="1">
    <location>
        <begin position="105"/>
        <end position="124"/>
    </location>
</feature>
<sequence length="135" mass="15016">MIVSKNQRNCLCLNVSDSNPAKCSQREQRGFIQTFRRAIGLLAQDRSGTRPKLAETGFQPVLPTSHTHKKGITWAFLLPPFLQQQKQQQHAGEIESVAGSVGLHLPFFFFSAAAGGGTLFFLLLREFRAESGRRS</sequence>
<dbReference type="EMBL" id="OZ034814">
    <property type="protein sequence ID" value="CAL1360329.1"/>
    <property type="molecule type" value="Genomic_DNA"/>
</dbReference>
<reference evidence="2 3" key="1">
    <citation type="submission" date="2024-04" db="EMBL/GenBank/DDBJ databases">
        <authorList>
            <person name="Fracassetti M."/>
        </authorList>
    </citation>
    <scope>NUCLEOTIDE SEQUENCE [LARGE SCALE GENOMIC DNA]</scope>
</reference>